<organism evidence="2">
    <name type="scientific">Spodoptera frugiperda</name>
    <name type="common">Fall armyworm</name>
    <dbReference type="NCBI Taxonomy" id="7108"/>
    <lineage>
        <taxon>Eukaryota</taxon>
        <taxon>Metazoa</taxon>
        <taxon>Ecdysozoa</taxon>
        <taxon>Arthropoda</taxon>
        <taxon>Hexapoda</taxon>
        <taxon>Insecta</taxon>
        <taxon>Pterygota</taxon>
        <taxon>Neoptera</taxon>
        <taxon>Endopterygota</taxon>
        <taxon>Lepidoptera</taxon>
        <taxon>Glossata</taxon>
        <taxon>Ditrysia</taxon>
        <taxon>Noctuoidea</taxon>
        <taxon>Noctuidae</taxon>
        <taxon>Amphipyrinae</taxon>
        <taxon>Spodoptera</taxon>
    </lineage>
</organism>
<feature type="region of interest" description="Disordered" evidence="1">
    <location>
        <begin position="86"/>
        <end position="113"/>
    </location>
</feature>
<reference evidence="2" key="1">
    <citation type="submission" date="2016-07" db="EMBL/GenBank/DDBJ databases">
        <authorList>
            <person name="Bretaudeau A."/>
        </authorList>
    </citation>
    <scope>NUCLEOTIDE SEQUENCE</scope>
    <source>
        <strain evidence="2">Rice</strain>
        <tissue evidence="2">Whole body</tissue>
    </source>
</reference>
<evidence type="ECO:0000313" key="2">
    <source>
        <dbReference type="EMBL" id="SOQ53622.1"/>
    </source>
</evidence>
<protein>
    <submittedName>
        <fullName evidence="2">SFRICE_031258</fullName>
    </submittedName>
</protein>
<feature type="compositionally biased region" description="Polar residues" evidence="1">
    <location>
        <begin position="86"/>
        <end position="105"/>
    </location>
</feature>
<name>A0A2H1WL26_SPOFR</name>
<dbReference type="AlphaFoldDB" id="A0A2H1WL26"/>
<proteinExistence type="predicted"/>
<accession>A0A2H1WL26</accession>
<dbReference type="EMBL" id="ODYU01009300">
    <property type="protein sequence ID" value="SOQ53622.1"/>
    <property type="molecule type" value="Genomic_DNA"/>
</dbReference>
<evidence type="ECO:0000256" key="1">
    <source>
        <dbReference type="SAM" id="MobiDB-lite"/>
    </source>
</evidence>
<gene>
    <name evidence="2" type="ORF">SFRICE_031258</name>
</gene>
<sequence length="113" mass="12264">MTTPALGEARGSVRLLLTKNQPVPTPAFRAGAPESYFDMLPGVHSKSRVKIMYGIGWDKLQLRLRSEHGALVADNVKFTVDVTRGGSDTITSNIAPRGGKSSNDFSRLGRDSY</sequence>